<comment type="caution">
    <text evidence="1">The sequence shown here is derived from an EMBL/GenBank/DDBJ whole genome shotgun (WGS) entry which is preliminary data.</text>
</comment>
<name>A0A1A6HL42_NEOLE</name>
<feature type="non-terminal residue" evidence="1">
    <location>
        <position position="1"/>
    </location>
</feature>
<dbReference type="AlphaFoldDB" id="A0A1A6HL42"/>
<accession>A0A1A6HL42</accession>
<dbReference type="Proteomes" id="UP000092124">
    <property type="component" value="Unassembled WGS sequence"/>
</dbReference>
<dbReference type="EMBL" id="LZPO01027395">
    <property type="protein sequence ID" value="OBS78675.1"/>
    <property type="molecule type" value="Genomic_DNA"/>
</dbReference>
<protein>
    <submittedName>
        <fullName evidence="1">Uncharacterized protein</fullName>
    </submittedName>
</protein>
<reference evidence="1 2" key="1">
    <citation type="submission" date="2016-06" db="EMBL/GenBank/DDBJ databases">
        <title>The Draft Genome Sequence and Annotation of the Desert Woodrat Neotoma lepida.</title>
        <authorList>
            <person name="Campbell M."/>
            <person name="Oakeson K.F."/>
            <person name="Yandell M."/>
            <person name="Halpert J.R."/>
            <person name="Dearing D."/>
        </authorList>
    </citation>
    <scope>NUCLEOTIDE SEQUENCE [LARGE SCALE GENOMIC DNA]</scope>
    <source>
        <strain evidence="1">417</strain>
        <tissue evidence="1">Liver</tissue>
    </source>
</reference>
<keyword evidence="2" id="KW-1185">Reference proteome</keyword>
<proteinExistence type="predicted"/>
<evidence type="ECO:0000313" key="2">
    <source>
        <dbReference type="Proteomes" id="UP000092124"/>
    </source>
</evidence>
<organism evidence="1 2">
    <name type="scientific">Neotoma lepida</name>
    <name type="common">Desert woodrat</name>
    <dbReference type="NCBI Taxonomy" id="56216"/>
    <lineage>
        <taxon>Eukaryota</taxon>
        <taxon>Metazoa</taxon>
        <taxon>Chordata</taxon>
        <taxon>Craniata</taxon>
        <taxon>Vertebrata</taxon>
        <taxon>Euteleostomi</taxon>
        <taxon>Mammalia</taxon>
        <taxon>Eutheria</taxon>
        <taxon>Euarchontoglires</taxon>
        <taxon>Glires</taxon>
        <taxon>Rodentia</taxon>
        <taxon>Myomorpha</taxon>
        <taxon>Muroidea</taxon>
        <taxon>Cricetidae</taxon>
        <taxon>Neotominae</taxon>
        <taxon>Neotoma</taxon>
    </lineage>
</organism>
<sequence>TTKEKPIVWIPNRSAVLFLNLGALELKVVHSFLKNMMELELQPSETF</sequence>
<evidence type="ECO:0000313" key="1">
    <source>
        <dbReference type="EMBL" id="OBS78675.1"/>
    </source>
</evidence>
<gene>
    <name evidence="1" type="ORF">A6R68_18918</name>
</gene>